<gene>
    <name evidence="1" type="ORF">C1SCF055_LOCUS29739</name>
</gene>
<dbReference type="Proteomes" id="UP001152797">
    <property type="component" value="Unassembled WGS sequence"/>
</dbReference>
<comment type="caution">
    <text evidence="1">The sequence shown here is derived from an EMBL/GenBank/DDBJ whole genome shotgun (WGS) entry which is preliminary data.</text>
</comment>
<keyword evidence="3" id="KW-1185">Reference proteome</keyword>
<dbReference type="EMBL" id="CAMXCT010003335">
    <property type="protein sequence ID" value="CAI4003913.1"/>
    <property type="molecule type" value="Genomic_DNA"/>
</dbReference>
<dbReference type="AlphaFoldDB" id="A0A9P1D7E2"/>
<evidence type="ECO:0000313" key="2">
    <source>
        <dbReference type="EMBL" id="CAL4791225.1"/>
    </source>
</evidence>
<accession>A0A9P1D7E2</accession>
<evidence type="ECO:0000313" key="3">
    <source>
        <dbReference type="Proteomes" id="UP001152797"/>
    </source>
</evidence>
<dbReference type="OrthoDB" id="2163268at2759"/>
<protein>
    <submittedName>
        <fullName evidence="2">Glyceraldehyde-3-phosphate dehydrogenase, chloroplastic</fullName>
    </submittedName>
</protein>
<evidence type="ECO:0000313" key="1">
    <source>
        <dbReference type="EMBL" id="CAI4003913.1"/>
    </source>
</evidence>
<organism evidence="1">
    <name type="scientific">Cladocopium goreaui</name>
    <dbReference type="NCBI Taxonomy" id="2562237"/>
    <lineage>
        <taxon>Eukaryota</taxon>
        <taxon>Sar</taxon>
        <taxon>Alveolata</taxon>
        <taxon>Dinophyceae</taxon>
        <taxon>Suessiales</taxon>
        <taxon>Symbiodiniaceae</taxon>
        <taxon>Cladocopium</taxon>
    </lineage>
</organism>
<name>A0A9P1D7E2_9DINO</name>
<proteinExistence type="predicted"/>
<sequence>MAPSSRLLEDFEAQRGYDEHVEEPLETNKVRFFGMMGFFGFLLVTSFVKSMPASNRGIDAAEPTDFFDNFFEEPVIWVEGQKYTSVQYLGFNLFTAPGTEADGCLNVGENIDACYLGSPEVLNDTQHRLSIFTQAIDRAYASEYWDRNPETLKIFLAPEFYWRGQKGAYRIGPSLNLASEIAVKSLSGKLRHQRFKHWIVVPGTVVMVQHADQSYVEMSHRPYENISYYNFAPIHIGGTDLMYLKFKNFISSIDFLQITPGVSRQVQAPPGRAHEFCKKHPDSNGCIYHRLPRHLLDQMGWQDFQILRGGILNIGGVRVGFEICLDHAMGQLCNNDLKPDETVDVQTIVSAGMNVASGPVCTKPGGPTFLADGFSRTELSLNRFGQGRRSTMTEAKRRRYNVGLTYGADAMVSMQQWVADTIYDLTGTGFGTREAGMGTLPGGSESAGSTGIVFKQIAALGEEWEELFAGYYATASYKEAQRAENLLESSLKRFEKKEEGAVETEIPEPKVLPTVDFYGPLKLPK</sequence>
<dbReference type="EMBL" id="CAMXCT030003335">
    <property type="protein sequence ID" value="CAL4791225.1"/>
    <property type="molecule type" value="Genomic_DNA"/>
</dbReference>
<reference evidence="2 3" key="2">
    <citation type="submission" date="2024-05" db="EMBL/GenBank/DDBJ databases">
        <authorList>
            <person name="Chen Y."/>
            <person name="Shah S."/>
            <person name="Dougan E. K."/>
            <person name="Thang M."/>
            <person name="Chan C."/>
        </authorList>
    </citation>
    <scope>NUCLEOTIDE SEQUENCE [LARGE SCALE GENOMIC DNA]</scope>
</reference>
<dbReference type="EMBL" id="CAMXCT020003335">
    <property type="protein sequence ID" value="CAL1157288.1"/>
    <property type="molecule type" value="Genomic_DNA"/>
</dbReference>
<reference evidence="1" key="1">
    <citation type="submission" date="2022-10" db="EMBL/GenBank/DDBJ databases">
        <authorList>
            <person name="Chen Y."/>
            <person name="Dougan E. K."/>
            <person name="Chan C."/>
            <person name="Rhodes N."/>
            <person name="Thang M."/>
        </authorList>
    </citation>
    <scope>NUCLEOTIDE SEQUENCE</scope>
</reference>